<keyword evidence="10 14" id="KW-1133">Transmembrane helix</keyword>
<dbReference type="InterPro" id="IPR001789">
    <property type="entry name" value="Sig_transdc_resp-reg_receiver"/>
</dbReference>
<dbReference type="CDD" id="cd17546">
    <property type="entry name" value="REC_hyHK_CKI1_RcsC-like"/>
    <property type="match status" value="1"/>
</dbReference>
<feature type="domain" description="HAMP" evidence="17">
    <location>
        <begin position="249"/>
        <end position="301"/>
    </location>
</feature>
<dbReference type="InterPro" id="IPR003661">
    <property type="entry name" value="HisK_dim/P_dom"/>
</dbReference>
<dbReference type="RefSeq" id="WP_173013362.1">
    <property type="nucleotide sequence ID" value="NZ_AP019860.1"/>
</dbReference>
<keyword evidence="6 14" id="KW-0812">Transmembrane</keyword>
<dbReference type="SUPFAM" id="SSF52172">
    <property type="entry name" value="CheY-like"/>
    <property type="match status" value="1"/>
</dbReference>
<dbReference type="FunFam" id="3.30.565.10:FF:000010">
    <property type="entry name" value="Sensor histidine kinase RcsC"/>
    <property type="match status" value="1"/>
</dbReference>
<dbReference type="GO" id="GO:0000155">
    <property type="term" value="F:phosphorelay sensor kinase activity"/>
    <property type="evidence" value="ECO:0007669"/>
    <property type="project" value="InterPro"/>
</dbReference>
<dbReference type="Pfam" id="PF00072">
    <property type="entry name" value="Response_reg"/>
    <property type="match status" value="1"/>
</dbReference>
<evidence type="ECO:0000259" key="16">
    <source>
        <dbReference type="PROSITE" id="PS50110"/>
    </source>
</evidence>
<dbReference type="SMART" id="SM00387">
    <property type="entry name" value="HATPase_c"/>
    <property type="match status" value="1"/>
</dbReference>
<evidence type="ECO:0000256" key="4">
    <source>
        <dbReference type="ARBA" id="ARBA00022553"/>
    </source>
</evidence>
<evidence type="ECO:0000256" key="12">
    <source>
        <dbReference type="ARBA" id="ARBA00023136"/>
    </source>
</evidence>
<dbReference type="CDD" id="cd16922">
    <property type="entry name" value="HATPase_EvgS-ArcB-TorS-like"/>
    <property type="match status" value="1"/>
</dbReference>
<dbReference type="InterPro" id="IPR003594">
    <property type="entry name" value="HATPase_dom"/>
</dbReference>
<dbReference type="PROSITE" id="PS50109">
    <property type="entry name" value="HIS_KIN"/>
    <property type="match status" value="1"/>
</dbReference>
<evidence type="ECO:0000256" key="1">
    <source>
        <dbReference type="ARBA" id="ARBA00000085"/>
    </source>
</evidence>
<dbReference type="FunFam" id="1.10.287.130:FF:000004">
    <property type="entry name" value="Ethylene receptor 1"/>
    <property type="match status" value="1"/>
</dbReference>
<proteinExistence type="predicted"/>
<protein>
    <recommendedName>
        <fullName evidence="3">histidine kinase</fullName>
        <ecNumber evidence="3">2.7.13.3</ecNumber>
    </recommendedName>
</protein>
<dbReference type="Pfam" id="PF05228">
    <property type="entry name" value="CHASE4"/>
    <property type="match status" value="1"/>
</dbReference>
<dbReference type="SUPFAM" id="SSF55874">
    <property type="entry name" value="ATPase domain of HSP90 chaperone/DNA topoisomerase II/histidine kinase"/>
    <property type="match status" value="1"/>
</dbReference>
<evidence type="ECO:0000256" key="5">
    <source>
        <dbReference type="ARBA" id="ARBA00022679"/>
    </source>
</evidence>
<dbReference type="Pfam" id="PF02518">
    <property type="entry name" value="HATPase_c"/>
    <property type="match status" value="1"/>
</dbReference>
<feature type="domain" description="Response regulatory" evidence="16">
    <location>
        <begin position="701"/>
        <end position="816"/>
    </location>
</feature>
<evidence type="ECO:0000256" key="3">
    <source>
        <dbReference type="ARBA" id="ARBA00012438"/>
    </source>
</evidence>
<dbReference type="InterPro" id="IPR004358">
    <property type="entry name" value="Sig_transdc_His_kin-like_C"/>
</dbReference>
<keyword evidence="5" id="KW-0808">Transferase</keyword>
<dbReference type="InterPro" id="IPR005467">
    <property type="entry name" value="His_kinase_dom"/>
</dbReference>
<evidence type="ECO:0000259" key="15">
    <source>
        <dbReference type="PROSITE" id="PS50109"/>
    </source>
</evidence>
<evidence type="ECO:0000256" key="7">
    <source>
        <dbReference type="ARBA" id="ARBA00022741"/>
    </source>
</evidence>
<dbReference type="EMBL" id="AP019860">
    <property type="protein sequence ID" value="BBM84955.1"/>
    <property type="molecule type" value="Genomic_DNA"/>
</dbReference>
<evidence type="ECO:0000313" key="18">
    <source>
        <dbReference type="EMBL" id="BBM84955.1"/>
    </source>
</evidence>
<evidence type="ECO:0000256" key="14">
    <source>
        <dbReference type="SAM" id="Phobius"/>
    </source>
</evidence>
<dbReference type="SMART" id="SM00388">
    <property type="entry name" value="HisKA"/>
    <property type="match status" value="1"/>
</dbReference>
<evidence type="ECO:0000256" key="10">
    <source>
        <dbReference type="ARBA" id="ARBA00022989"/>
    </source>
</evidence>
<organism evidence="18 19">
    <name type="scientific">Uabimicrobium amorphum</name>
    <dbReference type="NCBI Taxonomy" id="2596890"/>
    <lineage>
        <taxon>Bacteria</taxon>
        <taxon>Pseudomonadati</taxon>
        <taxon>Planctomycetota</taxon>
        <taxon>Candidatus Uabimicrobiia</taxon>
        <taxon>Candidatus Uabimicrobiales</taxon>
        <taxon>Candidatus Uabimicrobiaceae</taxon>
        <taxon>Candidatus Uabimicrobium</taxon>
    </lineage>
</organism>
<dbReference type="SMART" id="SM00304">
    <property type="entry name" value="HAMP"/>
    <property type="match status" value="1"/>
</dbReference>
<feature type="modified residue" description="4-aspartylphosphate" evidence="13">
    <location>
        <position position="750"/>
    </location>
</feature>
<feature type="domain" description="Histidine kinase" evidence="15">
    <location>
        <begin position="344"/>
        <end position="564"/>
    </location>
</feature>
<accession>A0A5S9IQR6</accession>
<keyword evidence="11" id="KW-0902">Two-component regulatory system</keyword>
<dbReference type="Proteomes" id="UP000326354">
    <property type="component" value="Chromosome"/>
</dbReference>
<dbReference type="PROSITE" id="PS50885">
    <property type="entry name" value="HAMP"/>
    <property type="match status" value="1"/>
</dbReference>
<dbReference type="SUPFAM" id="SSF47384">
    <property type="entry name" value="Homodimeric domain of signal transducing histidine kinase"/>
    <property type="match status" value="1"/>
</dbReference>
<dbReference type="Gene3D" id="3.30.565.10">
    <property type="entry name" value="Histidine kinase-like ATPase, C-terminal domain"/>
    <property type="match status" value="1"/>
</dbReference>
<keyword evidence="9" id="KW-0067">ATP-binding</keyword>
<dbReference type="AlphaFoldDB" id="A0A5S9IQR6"/>
<dbReference type="InterPro" id="IPR036890">
    <property type="entry name" value="HATPase_C_sf"/>
</dbReference>
<dbReference type="Gene3D" id="6.10.340.10">
    <property type="match status" value="1"/>
</dbReference>
<dbReference type="PROSITE" id="PS50110">
    <property type="entry name" value="RESPONSE_REGULATORY"/>
    <property type="match status" value="1"/>
</dbReference>
<dbReference type="PANTHER" id="PTHR45339">
    <property type="entry name" value="HYBRID SIGNAL TRANSDUCTION HISTIDINE KINASE J"/>
    <property type="match status" value="1"/>
</dbReference>
<evidence type="ECO:0000256" key="2">
    <source>
        <dbReference type="ARBA" id="ARBA00004370"/>
    </source>
</evidence>
<dbReference type="GO" id="GO:0005524">
    <property type="term" value="F:ATP binding"/>
    <property type="evidence" value="ECO:0007669"/>
    <property type="project" value="UniProtKB-KW"/>
</dbReference>
<evidence type="ECO:0000256" key="9">
    <source>
        <dbReference type="ARBA" id="ARBA00022840"/>
    </source>
</evidence>
<keyword evidence="4 13" id="KW-0597">Phosphoprotein</keyword>
<name>A0A5S9IQR6_UABAM</name>
<dbReference type="Gene3D" id="3.40.50.2300">
    <property type="match status" value="1"/>
</dbReference>
<dbReference type="Pfam" id="PF00672">
    <property type="entry name" value="HAMP"/>
    <property type="match status" value="1"/>
</dbReference>
<comment type="catalytic activity">
    <reaction evidence="1">
        <text>ATP + protein L-histidine = ADP + protein N-phospho-L-histidine.</text>
        <dbReference type="EC" id="2.7.13.3"/>
    </reaction>
</comment>
<sequence>MKRFLALEEKRVCLDTQRTNKVVTNYLSNLDDKALLWSSWDDTYQFVQGNNPNYIKINLTYETVYNLLDFVIYCNRDNKVVLNFQTSHCSKSLEEIPKDKLQRILKFKQLLQHQNTKSSLRGFIDLDTPTMVISRPITQNDQKEPIGGTLIWGYYLTPERCKKLIDQSLQLQVNVKTTKCEHPCCTTDEHTLHTCLRYLDINDNYLFSLSITHKREIYLQGLEAFKLFTLILFLMGFIVTLLFLFFLERSILARFEKATQQIKNIAESKEYQPLRIEGQDEFAALTSSINKMLESLQEKQGAVEEALSVATQEICKRQLTEIRLQKAKQYAEEVNASKDVFLANVSHEIRTPMNGIVGLAALLEQENLTVQQKQWTKTIRESSNILLHIMNDILDFSKIESGKLELEKEDFDLRECLEDVVNLFSAKVNESNFDLICEVDCCTPQYVVGDAKRIRQILINLVSNAIKFTNEGHIAIRVTHRVESESIILDVIVEDSGIGIPQDRVGSVFEAFSQVDNSTSRIYGGTGLGLNICKKLVEMMEGTIFCESHVNRGTKFSFAIKVQKSSKVNDLKYLEKDIDYLVGKHMGISTPSSMVFSFLNKQCQLWGVKASRLEGNAVHNYDVIFCDNKIMEGALPRTPVLLATTQSTSDISPEITVLHKPIKASSLFHALMDVFSLTEKESVYTSNQVALGKFSIEYPLDIMLVEDDRINQKVAGFLFKELGYNIDIACNGLEAVNILKEKKYDIVFMDMQMPVMNGLEATKIITATQSENPIIIAMTANARQKDREECFSVGMNDYISKPITMAKLQCLLKKWGEALLKQKTS</sequence>
<dbReference type="CDD" id="cd06225">
    <property type="entry name" value="HAMP"/>
    <property type="match status" value="1"/>
</dbReference>
<dbReference type="InterPro" id="IPR007892">
    <property type="entry name" value="CHASE4"/>
</dbReference>
<evidence type="ECO:0000256" key="11">
    <source>
        <dbReference type="ARBA" id="ARBA00023012"/>
    </source>
</evidence>
<dbReference type="PRINTS" id="PR00344">
    <property type="entry name" value="BCTRLSENSOR"/>
</dbReference>
<keyword evidence="12 14" id="KW-0472">Membrane</keyword>
<evidence type="ECO:0000313" key="19">
    <source>
        <dbReference type="Proteomes" id="UP000326354"/>
    </source>
</evidence>
<evidence type="ECO:0000256" key="8">
    <source>
        <dbReference type="ARBA" id="ARBA00022777"/>
    </source>
</evidence>
<evidence type="ECO:0000256" key="13">
    <source>
        <dbReference type="PROSITE-ProRule" id="PRU00169"/>
    </source>
</evidence>
<dbReference type="Pfam" id="PF00512">
    <property type="entry name" value="HisKA"/>
    <property type="match status" value="1"/>
</dbReference>
<evidence type="ECO:0000259" key="17">
    <source>
        <dbReference type="PROSITE" id="PS50885"/>
    </source>
</evidence>
<gene>
    <name evidence="18" type="ORF">UABAM_03316</name>
</gene>
<dbReference type="KEGG" id="uam:UABAM_03316"/>
<dbReference type="InterPro" id="IPR003660">
    <property type="entry name" value="HAMP_dom"/>
</dbReference>
<dbReference type="InterPro" id="IPR011006">
    <property type="entry name" value="CheY-like_superfamily"/>
</dbReference>
<keyword evidence="8" id="KW-0418">Kinase</keyword>
<feature type="transmembrane region" description="Helical" evidence="14">
    <location>
        <begin position="224"/>
        <end position="247"/>
    </location>
</feature>
<dbReference type="Gene3D" id="1.10.287.130">
    <property type="match status" value="1"/>
</dbReference>
<keyword evidence="7" id="KW-0547">Nucleotide-binding</keyword>
<evidence type="ECO:0000256" key="6">
    <source>
        <dbReference type="ARBA" id="ARBA00022692"/>
    </source>
</evidence>
<dbReference type="SMART" id="SM00448">
    <property type="entry name" value="REC"/>
    <property type="match status" value="1"/>
</dbReference>
<comment type="subcellular location">
    <subcellularLocation>
        <location evidence="2">Membrane</location>
    </subcellularLocation>
</comment>
<dbReference type="PANTHER" id="PTHR45339:SF1">
    <property type="entry name" value="HYBRID SIGNAL TRANSDUCTION HISTIDINE KINASE J"/>
    <property type="match status" value="1"/>
</dbReference>
<dbReference type="GO" id="GO:0016020">
    <property type="term" value="C:membrane"/>
    <property type="evidence" value="ECO:0007669"/>
    <property type="project" value="UniProtKB-SubCell"/>
</dbReference>
<dbReference type="EC" id="2.7.13.3" evidence="3"/>
<dbReference type="CDD" id="cd00082">
    <property type="entry name" value="HisKA"/>
    <property type="match status" value="1"/>
</dbReference>
<keyword evidence="19" id="KW-1185">Reference proteome</keyword>
<reference evidence="18 19" key="1">
    <citation type="submission" date="2019-08" db="EMBL/GenBank/DDBJ databases">
        <title>Complete genome sequence of Candidatus Uab amorphum.</title>
        <authorList>
            <person name="Shiratori T."/>
            <person name="Suzuki S."/>
            <person name="Kakizawa Y."/>
            <person name="Ishida K."/>
        </authorList>
    </citation>
    <scope>NUCLEOTIDE SEQUENCE [LARGE SCALE GENOMIC DNA]</scope>
    <source>
        <strain evidence="18 19">SRT547</strain>
    </source>
</reference>
<dbReference type="InterPro" id="IPR036097">
    <property type="entry name" value="HisK_dim/P_sf"/>
</dbReference>